<sequence length="130" mass="14242" precursor="true">MKKMFLMALLVALIAGVSTTTAFAQRGAGSKLSGDFGHGFWHHNAAPSYQAAVNFRATPAVVSNRSFSYEPTAPAATNADKVAPAQEDATVTQRFSYEPAQVVPATSYRSVDHHKPSYMYPKTDSRRWHH</sequence>
<dbReference type="OrthoDB" id="288958at2"/>
<feature type="signal peptide" evidence="1">
    <location>
        <begin position="1"/>
        <end position="24"/>
    </location>
</feature>
<name>A0A5C5UVS9_9BACT</name>
<evidence type="ECO:0000256" key="1">
    <source>
        <dbReference type="SAM" id="SignalP"/>
    </source>
</evidence>
<reference evidence="2 3" key="1">
    <citation type="submission" date="2019-02" db="EMBL/GenBank/DDBJ databases">
        <title>Deep-cultivation of Planctomycetes and their phenomic and genomic characterization uncovers novel biology.</title>
        <authorList>
            <person name="Wiegand S."/>
            <person name="Jogler M."/>
            <person name="Boedeker C."/>
            <person name="Pinto D."/>
            <person name="Vollmers J."/>
            <person name="Rivas-Marin E."/>
            <person name="Kohn T."/>
            <person name="Peeters S.H."/>
            <person name="Heuer A."/>
            <person name="Rast P."/>
            <person name="Oberbeckmann S."/>
            <person name="Bunk B."/>
            <person name="Jeske O."/>
            <person name="Meyerdierks A."/>
            <person name="Storesund J.E."/>
            <person name="Kallscheuer N."/>
            <person name="Luecker S."/>
            <person name="Lage O.M."/>
            <person name="Pohl T."/>
            <person name="Merkel B.J."/>
            <person name="Hornburger P."/>
            <person name="Mueller R.-W."/>
            <person name="Bruemmer F."/>
            <person name="Labrenz M."/>
            <person name="Spormann A.M."/>
            <person name="Op Den Camp H."/>
            <person name="Overmann J."/>
            <person name="Amann R."/>
            <person name="Jetten M.S.M."/>
            <person name="Mascher T."/>
            <person name="Medema M.H."/>
            <person name="Devos D.P."/>
            <person name="Kaster A.-K."/>
            <person name="Ovreas L."/>
            <person name="Rohde M."/>
            <person name="Galperin M.Y."/>
            <person name="Jogler C."/>
        </authorList>
    </citation>
    <scope>NUCLEOTIDE SEQUENCE [LARGE SCALE GENOMIC DNA]</scope>
    <source>
        <strain evidence="2 3">Enr8</strain>
    </source>
</reference>
<dbReference type="Proteomes" id="UP000318878">
    <property type="component" value="Unassembled WGS sequence"/>
</dbReference>
<dbReference type="EMBL" id="SJPF01000008">
    <property type="protein sequence ID" value="TWT29512.1"/>
    <property type="molecule type" value="Genomic_DNA"/>
</dbReference>
<organism evidence="2 3">
    <name type="scientific">Blastopirellula retiformator</name>
    <dbReference type="NCBI Taxonomy" id="2527970"/>
    <lineage>
        <taxon>Bacteria</taxon>
        <taxon>Pseudomonadati</taxon>
        <taxon>Planctomycetota</taxon>
        <taxon>Planctomycetia</taxon>
        <taxon>Pirellulales</taxon>
        <taxon>Pirellulaceae</taxon>
        <taxon>Blastopirellula</taxon>
    </lineage>
</organism>
<feature type="chain" id="PRO_5023099801" evidence="1">
    <location>
        <begin position="25"/>
        <end position="130"/>
    </location>
</feature>
<keyword evidence="3" id="KW-1185">Reference proteome</keyword>
<evidence type="ECO:0000313" key="2">
    <source>
        <dbReference type="EMBL" id="TWT29512.1"/>
    </source>
</evidence>
<accession>A0A5C5UVS9</accession>
<keyword evidence="1" id="KW-0732">Signal</keyword>
<protein>
    <submittedName>
        <fullName evidence="2">Uncharacterized protein</fullName>
    </submittedName>
</protein>
<dbReference type="RefSeq" id="WP_146436973.1">
    <property type="nucleotide sequence ID" value="NZ_SJPF01000008.1"/>
</dbReference>
<comment type="caution">
    <text evidence="2">The sequence shown here is derived from an EMBL/GenBank/DDBJ whole genome shotgun (WGS) entry which is preliminary data.</text>
</comment>
<dbReference type="AlphaFoldDB" id="A0A5C5UVS9"/>
<evidence type="ECO:0000313" key="3">
    <source>
        <dbReference type="Proteomes" id="UP000318878"/>
    </source>
</evidence>
<gene>
    <name evidence="2" type="ORF">Enr8_50290</name>
</gene>
<proteinExistence type="predicted"/>